<feature type="compositionally biased region" description="Polar residues" evidence="1">
    <location>
        <begin position="152"/>
        <end position="162"/>
    </location>
</feature>
<dbReference type="STRING" id="212602.A0A420I4S6"/>
<keyword evidence="2" id="KW-0472">Membrane</keyword>
<evidence type="ECO:0000313" key="4">
    <source>
        <dbReference type="Proteomes" id="UP000286134"/>
    </source>
</evidence>
<protein>
    <submittedName>
        <fullName evidence="3">Uncharacterized protein</fullName>
    </submittedName>
</protein>
<sequence>MTFNDPVQQSRQTFDSATLKNMKSPGQKQLSRKIKFSKLGRHYQLYRSPCLLSLIALTLIFGMISMSSVQIRTIAGFPQEILNTISKEFESLSFSEPSARLKEHSQIKKNYDNEEVFGTLRQSNHKAGRLPIEIMKRATSNGTNPIEELQTAPFNSPTTLNPPKTDGTTFSTLSSVSSPNSQVTSLSTGSSSRYLSTVITTVISTLVTEKSSLSLSGISTGSQEFITLTETTSGNDLLTSTPDHTSPSTITRARQTTYTTTLPNGSLSTLTSITIVQTAVEQTNSMSPTKTKETAGL</sequence>
<accession>A0A420I4S6</accession>
<keyword evidence="2" id="KW-1133">Transmembrane helix</keyword>
<evidence type="ECO:0000256" key="2">
    <source>
        <dbReference type="SAM" id="Phobius"/>
    </source>
</evidence>
<evidence type="ECO:0000256" key="1">
    <source>
        <dbReference type="SAM" id="MobiDB-lite"/>
    </source>
</evidence>
<dbReference type="OrthoDB" id="10470537at2759"/>
<evidence type="ECO:0000313" key="3">
    <source>
        <dbReference type="EMBL" id="RKF64656.1"/>
    </source>
</evidence>
<gene>
    <name evidence="3" type="ORF">OnM2_017078</name>
</gene>
<organism evidence="3 4">
    <name type="scientific">Erysiphe neolycopersici</name>
    <dbReference type="NCBI Taxonomy" id="212602"/>
    <lineage>
        <taxon>Eukaryota</taxon>
        <taxon>Fungi</taxon>
        <taxon>Dikarya</taxon>
        <taxon>Ascomycota</taxon>
        <taxon>Pezizomycotina</taxon>
        <taxon>Leotiomycetes</taxon>
        <taxon>Erysiphales</taxon>
        <taxon>Erysiphaceae</taxon>
        <taxon>Erysiphe</taxon>
    </lineage>
</organism>
<feature type="transmembrane region" description="Helical" evidence="2">
    <location>
        <begin position="45"/>
        <end position="64"/>
    </location>
</feature>
<reference evidence="3 4" key="1">
    <citation type="journal article" date="2018" name="BMC Genomics">
        <title>Comparative genome analyses reveal sequence features reflecting distinct modes of host-adaptation between dicot and monocot powdery mildew.</title>
        <authorList>
            <person name="Wu Y."/>
            <person name="Ma X."/>
            <person name="Pan Z."/>
            <person name="Kale S.D."/>
            <person name="Song Y."/>
            <person name="King H."/>
            <person name="Zhang Q."/>
            <person name="Presley C."/>
            <person name="Deng X."/>
            <person name="Wei C.I."/>
            <person name="Xiao S."/>
        </authorList>
    </citation>
    <scope>NUCLEOTIDE SEQUENCE [LARGE SCALE GENOMIC DNA]</scope>
    <source>
        <strain evidence="3">UMSG2</strain>
    </source>
</reference>
<comment type="caution">
    <text evidence="3">The sequence shown here is derived from an EMBL/GenBank/DDBJ whole genome shotgun (WGS) entry which is preliminary data.</text>
</comment>
<dbReference type="Proteomes" id="UP000286134">
    <property type="component" value="Unassembled WGS sequence"/>
</dbReference>
<dbReference type="EMBL" id="MCFK01001743">
    <property type="protein sequence ID" value="RKF64656.1"/>
    <property type="molecule type" value="Genomic_DNA"/>
</dbReference>
<keyword evidence="4" id="KW-1185">Reference proteome</keyword>
<keyword evidence="2" id="KW-0812">Transmembrane</keyword>
<feature type="region of interest" description="Disordered" evidence="1">
    <location>
        <begin position="142"/>
        <end position="188"/>
    </location>
</feature>
<name>A0A420I4S6_9PEZI</name>
<feature type="compositionally biased region" description="Low complexity" evidence="1">
    <location>
        <begin position="168"/>
        <end position="188"/>
    </location>
</feature>
<dbReference type="AlphaFoldDB" id="A0A420I4S6"/>
<proteinExistence type="predicted"/>